<dbReference type="Proteomes" id="UP001595767">
    <property type="component" value="Unassembled WGS sequence"/>
</dbReference>
<keyword evidence="3" id="KW-1185">Reference proteome</keyword>
<accession>A0ABV8KYG4</accession>
<proteinExistence type="predicted"/>
<reference evidence="3" key="1">
    <citation type="journal article" date="2019" name="Int. J. Syst. Evol. Microbiol.">
        <title>The Global Catalogue of Microorganisms (GCM) 10K type strain sequencing project: providing services to taxonomists for standard genome sequencing and annotation.</title>
        <authorList>
            <consortium name="The Broad Institute Genomics Platform"/>
            <consortium name="The Broad Institute Genome Sequencing Center for Infectious Disease"/>
            <person name="Wu L."/>
            <person name="Ma J."/>
        </authorList>
    </citation>
    <scope>NUCLEOTIDE SEQUENCE [LARGE SCALE GENOMIC DNA]</scope>
    <source>
        <strain evidence="3">CGMCC 4.7204</strain>
    </source>
</reference>
<dbReference type="RefSeq" id="WP_378544037.1">
    <property type="nucleotide sequence ID" value="NZ_JBHSBA010000002.1"/>
</dbReference>
<feature type="domain" description="SAV-6107-like HEPN" evidence="1">
    <location>
        <begin position="33"/>
        <end position="127"/>
    </location>
</feature>
<evidence type="ECO:0000313" key="3">
    <source>
        <dbReference type="Proteomes" id="UP001595767"/>
    </source>
</evidence>
<comment type="caution">
    <text evidence="2">The sequence shown here is derived from an EMBL/GenBank/DDBJ whole genome shotgun (WGS) entry which is preliminary data.</text>
</comment>
<organism evidence="2 3">
    <name type="scientific">Nocardia rhizosphaerae</name>
    <dbReference type="NCBI Taxonomy" id="1691571"/>
    <lineage>
        <taxon>Bacteria</taxon>
        <taxon>Bacillati</taxon>
        <taxon>Actinomycetota</taxon>
        <taxon>Actinomycetes</taxon>
        <taxon>Mycobacteriales</taxon>
        <taxon>Nocardiaceae</taxon>
        <taxon>Nocardia</taxon>
    </lineage>
</organism>
<dbReference type="EMBL" id="JBHSBA010000002">
    <property type="protein sequence ID" value="MFC4123538.1"/>
    <property type="molecule type" value="Genomic_DNA"/>
</dbReference>
<dbReference type="InterPro" id="IPR040891">
    <property type="entry name" value="HEPN_SAV_6107"/>
</dbReference>
<protein>
    <submittedName>
        <fullName evidence="2">SAV_6107 family HEPN domain-containing protein</fullName>
    </submittedName>
</protein>
<evidence type="ECO:0000259" key="1">
    <source>
        <dbReference type="Pfam" id="PF18726"/>
    </source>
</evidence>
<name>A0ABV8KYG4_9NOCA</name>
<dbReference type="Pfam" id="PF18726">
    <property type="entry name" value="HEPN_SAV_6107"/>
    <property type="match status" value="1"/>
</dbReference>
<sequence>MAGRNDGRDHAGHDGRAGGLLRQADALLTDSAWEHEPGERFRTAYLAALRGAGAMIALSGADRAPRARSRSAWVLLRRATPEFAMWADYFEAHSQLRADLEAGLDRKITASRADEFCSRVGAFLYDIDDALVAAARTRPQPSRDRDMTA</sequence>
<evidence type="ECO:0000313" key="2">
    <source>
        <dbReference type="EMBL" id="MFC4123538.1"/>
    </source>
</evidence>
<gene>
    <name evidence="2" type="ORF">ACFOW8_01200</name>
</gene>